<reference evidence="1 2" key="1">
    <citation type="submission" date="2018-12" db="EMBL/GenBank/DDBJ databases">
        <title>Successful treatment of antibiotic resistant microbial bone infection with bacteriophages.</title>
        <authorList>
            <person name="Nir-Paz R."/>
            <person name="Gelman D."/>
            <person name="Khouri A."/>
            <person name="Sisson B.M."/>
            <person name="Fackler J."/>
            <person name="Oren S.A."/>
            <person name="Khalifa L."/>
            <person name="Rimon A."/>
            <person name="Glazer S.C."/>
            <person name="Moses A.E."/>
            <person name="Yoram W."/>
            <person name="Schooley R.T."/>
            <person name="Hazan R."/>
        </authorList>
    </citation>
    <scope>NUCLEOTIDE SEQUENCE [LARGE SCALE GENOMIC DNA]</scope>
</reference>
<sequence>MNFKTLYEAAGTQLTVIKKDRDFMYTEPSGNEIAVHVAAYALRPGYAVGSHFNLTLIIAPAKNQFGFGKTLKDAVNFEIKGWLATLDKSSTGYHPLNAAIVNKILHGAHVAISPSDRKKAYFISEDDLERISDKANGDPKKLNIKDETNMNVRGTVSEMLKNPKVVSIIEKMISAAED</sequence>
<protein>
    <submittedName>
        <fullName evidence="1">Uncharacterized protein</fullName>
    </submittedName>
</protein>
<dbReference type="GeneID" id="55811389"/>
<keyword evidence="2" id="KW-1185">Reference proteome</keyword>
<organism evidence="1 2">
    <name type="scientific">Acinetobacter phage AbTZA1</name>
    <dbReference type="NCBI Taxonomy" id="2500827"/>
    <lineage>
        <taxon>Viruses</taxon>
        <taxon>Duplodnaviria</taxon>
        <taxon>Heunggongvirae</taxon>
        <taxon>Uroviricota</taxon>
        <taxon>Caudoviricetes</taxon>
        <taxon>Pantevenvirales</taxon>
        <taxon>Straboviridae</taxon>
        <taxon>Twarogvirinae</taxon>
        <taxon>Hadassahvirus</taxon>
        <taxon>Hadassahvirus azbtza1</taxon>
    </lineage>
</organism>
<dbReference type="KEGG" id="vg:55811389"/>
<evidence type="ECO:0000313" key="2">
    <source>
        <dbReference type="Proteomes" id="UP000287416"/>
    </source>
</evidence>
<accession>A0A3T0IGT1</accession>
<dbReference type="EMBL" id="MK278860">
    <property type="protein sequence ID" value="AZU98622.1"/>
    <property type="molecule type" value="Genomic_DNA"/>
</dbReference>
<dbReference type="RefSeq" id="YP_009882093.1">
    <property type="nucleotide sequence ID" value="NC_049445.1"/>
</dbReference>
<dbReference type="Proteomes" id="UP000287416">
    <property type="component" value="Segment"/>
</dbReference>
<evidence type="ECO:0000313" key="1">
    <source>
        <dbReference type="EMBL" id="AZU98622.1"/>
    </source>
</evidence>
<name>A0A3T0IGT1_9CAUD</name>
<proteinExistence type="predicted"/>